<reference evidence="2" key="2">
    <citation type="submission" date="2020-09" db="EMBL/GenBank/DDBJ databases">
        <authorList>
            <person name="Sun Q."/>
            <person name="Zhou Y."/>
        </authorList>
    </citation>
    <scope>NUCLEOTIDE SEQUENCE</scope>
    <source>
        <strain evidence="2">CGMCC 1.12195</strain>
    </source>
</reference>
<dbReference type="EMBL" id="BMER01000001">
    <property type="protein sequence ID" value="GGG85243.1"/>
    <property type="molecule type" value="Genomic_DNA"/>
</dbReference>
<evidence type="ECO:0000313" key="3">
    <source>
        <dbReference type="Proteomes" id="UP000660862"/>
    </source>
</evidence>
<dbReference type="RefSeq" id="WP_188505560.1">
    <property type="nucleotide sequence ID" value="NZ_BMER01000001.1"/>
</dbReference>
<organism evidence="2 3">
    <name type="scientific">Parapedobacter pyrenivorans</name>
    <dbReference type="NCBI Taxonomy" id="1305674"/>
    <lineage>
        <taxon>Bacteria</taxon>
        <taxon>Pseudomonadati</taxon>
        <taxon>Bacteroidota</taxon>
        <taxon>Sphingobacteriia</taxon>
        <taxon>Sphingobacteriales</taxon>
        <taxon>Sphingobacteriaceae</taxon>
        <taxon>Parapedobacter</taxon>
    </lineage>
</organism>
<dbReference type="CDD" id="cd03408">
    <property type="entry name" value="SPFH_like_u1"/>
    <property type="match status" value="1"/>
</dbReference>
<protein>
    <recommendedName>
        <fullName evidence="1">SPFH domain-containing protein</fullName>
    </recommendedName>
</protein>
<accession>A0A917HPG6</accession>
<sequence length="93" mass="10589">MGNATSFLPFFEIIEWVEHQPNLMMWKIPDGDKEIKNGAKLVVRESQAAMLMNEGQVADAFPAGTHTLRMENIPLLSRLKGWKYGFESPLKQI</sequence>
<feature type="domain" description="SPFH" evidence="1">
    <location>
        <begin position="26"/>
        <end position="91"/>
    </location>
</feature>
<keyword evidence="3" id="KW-1185">Reference proteome</keyword>
<dbReference type="AlphaFoldDB" id="A0A917HPG6"/>
<dbReference type="Proteomes" id="UP000660862">
    <property type="component" value="Unassembled WGS sequence"/>
</dbReference>
<evidence type="ECO:0000259" key="1">
    <source>
        <dbReference type="Pfam" id="PF13421"/>
    </source>
</evidence>
<gene>
    <name evidence="2" type="ORF">GCM10007415_18210</name>
</gene>
<dbReference type="InterPro" id="IPR033880">
    <property type="entry name" value="SPFH_YdjI"/>
</dbReference>
<comment type="caution">
    <text evidence="2">The sequence shown here is derived from an EMBL/GenBank/DDBJ whole genome shotgun (WGS) entry which is preliminary data.</text>
</comment>
<name>A0A917HPG6_9SPHI</name>
<reference evidence="2" key="1">
    <citation type="journal article" date="2014" name="Int. J. Syst. Evol. Microbiol.">
        <title>Complete genome sequence of Corynebacterium casei LMG S-19264T (=DSM 44701T), isolated from a smear-ripened cheese.</title>
        <authorList>
            <consortium name="US DOE Joint Genome Institute (JGI-PGF)"/>
            <person name="Walter F."/>
            <person name="Albersmeier A."/>
            <person name="Kalinowski J."/>
            <person name="Ruckert C."/>
        </authorList>
    </citation>
    <scope>NUCLEOTIDE SEQUENCE</scope>
    <source>
        <strain evidence="2">CGMCC 1.12195</strain>
    </source>
</reference>
<evidence type="ECO:0000313" key="2">
    <source>
        <dbReference type="EMBL" id="GGG85243.1"/>
    </source>
</evidence>
<dbReference type="PANTHER" id="PTHR37826">
    <property type="entry name" value="FLOTILLIN BAND_7_5 DOMAIN PROTEIN"/>
    <property type="match status" value="1"/>
</dbReference>
<proteinExistence type="predicted"/>
<dbReference type="Pfam" id="PF13421">
    <property type="entry name" value="Band_7_1"/>
    <property type="match status" value="1"/>
</dbReference>
<dbReference type="PANTHER" id="PTHR37826:SF2">
    <property type="entry name" value="ZINC-RIBBON DOMAIN-CONTAINING PROTEIN"/>
    <property type="match status" value="1"/>
</dbReference>